<sequence length="144" mass="15826">MYDQAHWKSRGTLFPQTFKSKLSEMGMLRLIPKMLALMAVQRQTAASRSRRPWMTLQHGVTGGEPMVTFSKEPSTSAHTPSLRASLGQEAEDGVGSGFGFGFGLGEGQDPQALIRVKKRMLTEKKRASDAELFEPISQILIASS</sequence>
<comment type="caution">
    <text evidence="2">The sequence shown here is derived from an EMBL/GenBank/DDBJ whole genome shotgun (WGS) entry which is preliminary data.</text>
</comment>
<reference evidence="2" key="1">
    <citation type="journal article" date="2023" name="Plant J.">
        <title>Genome sequences and population genomics provide insights into the demographic history, inbreeding, and mutation load of two 'living fossil' tree species of Dipteronia.</title>
        <authorList>
            <person name="Feng Y."/>
            <person name="Comes H.P."/>
            <person name="Chen J."/>
            <person name="Zhu S."/>
            <person name="Lu R."/>
            <person name="Zhang X."/>
            <person name="Li P."/>
            <person name="Qiu J."/>
            <person name="Olsen K.M."/>
            <person name="Qiu Y."/>
        </authorList>
    </citation>
    <scope>NUCLEOTIDE SEQUENCE</scope>
    <source>
        <strain evidence="2">NBL</strain>
    </source>
</reference>
<organism evidence="2 3">
    <name type="scientific">Dipteronia sinensis</name>
    <dbReference type="NCBI Taxonomy" id="43782"/>
    <lineage>
        <taxon>Eukaryota</taxon>
        <taxon>Viridiplantae</taxon>
        <taxon>Streptophyta</taxon>
        <taxon>Embryophyta</taxon>
        <taxon>Tracheophyta</taxon>
        <taxon>Spermatophyta</taxon>
        <taxon>Magnoliopsida</taxon>
        <taxon>eudicotyledons</taxon>
        <taxon>Gunneridae</taxon>
        <taxon>Pentapetalae</taxon>
        <taxon>rosids</taxon>
        <taxon>malvids</taxon>
        <taxon>Sapindales</taxon>
        <taxon>Sapindaceae</taxon>
        <taxon>Hippocastanoideae</taxon>
        <taxon>Acereae</taxon>
        <taxon>Dipteronia</taxon>
    </lineage>
</organism>
<protein>
    <submittedName>
        <fullName evidence="2">Uncharacterized protein</fullName>
    </submittedName>
</protein>
<dbReference type="EMBL" id="JANJYJ010000002">
    <property type="protein sequence ID" value="KAK3224869.1"/>
    <property type="molecule type" value="Genomic_DNA"/>
</dbReference>
<evidence type="ECO:0000313" key="3">
    <source>
        <dbReference type="Proteomes" id="UP001281410"/>
    </source>
</evidence>
<accession>A0AAE0AWM1</accession>
<gene>
    <name evidence="2" type="ORF">Dsin_004731</name>
</gene>
<evidence type="ECO:0000313" key="2">
    <source>
        <dbReference type="EMBL" id="KAK3224869.1"/>
    </source>
</evidence>
<dbReference type="AlphaFoldDB" id="A0AAE0AWM1"/>
<dbReference type="Proteomes" id="UP001281410">
    <property type="component" value="Unassembled WGS sequence"/>
</dbReference>
<proteinExistence type="predicted"/>
<evidence type="ECO:0000256" key="1">
    <source>
        <dbReference type="SAM" id="MobiDB-lite"/>
    </source>
</evidence>
<keyword evidence="3" id="KW-1185">Reference proteome</keyword>
<name>A0AAE0AWM1_9ROSI</name>
<feature type="region of interest" description="Disordered" evidence="1">
    <location>
        <begin position="62"/>
        <end position="82"/>
    </location>
</feature>